<sequence length="43" mass="5075">MVFSVCHPITNALKATVYRNWEAMIDNYIHSGYQVFCRPWKPS</sequence>
<organism evidence="1">
    <name type="scientific">Lepeophtheirus salmonis</name>
    <name type="common">Salmon louse</name>
    <name type="synonym">Caligus salmonis</name>
    <dbReference type="NCBI Taxonomy" id="72036"/>
    <lineage>
        <taxon>Eukaryota</taxon>
        <taxon>Metazoa</taxon>
        <taxon>Ecdysozoa</taxon>
        <taxon>Arthropoda</taxon>
        <taxon>Crustacea</taxon>
        <taxon>Multicrustacea</taxon>
        <taxon>Hexanauplia</taxon>
        <taxon>Copepoda</taxon>
        <taxon>Siphonostomatoida</taxon>
        <taxon>Caligidae</taxon>
        <taxon>Lepeophtheirus</taxon>
    </lineage>
</organism>
<dbReference type="AlphaFoldDB" id="A0A0K2VKD1"/>
<protein>
    <submittedName>
        <fullName evidence="1">Uncharacterized protein</fullName>
    </submittedName>
</protein>
<name>A0A0K2VKD1_LEPSM</name>
<feature type="non-terminal residue" evidence="1">
    <location>
        <position position="43"/>
    </location>
</feature>
<dbReference type="EMBL" id="HACA01033434">
    <property type="protein sequence ID" value="CDW50795.1"/>
    <property type="molecule type" value="Transcribed_RNA"/>
</dbReference>
<accession>A0A0K2VKD1</accession>
<evidence type="ECO:0000313" key="1">
    <source>
        <dbReference type="EMBL" id="CDW50795.1"/>
    </source>
</evidence>
<proteinExistence type="predicted"/>
<reference evidence="1" key="1">
    <citation type="submission" date="2014-05" db="EMBL/GenBank/DDBJ databases">
        <authorList>
            <person name="Chronopoulou M."/>
        </authorList>
    </citation>
    <scope>NUCLEOTIDE SEQUENCE</scope>
    <source>
        <tissue evidence="1">Whole organism</tissue>
    </source>
</reference>